<comment type="caution">
    <text evidence="1">The sequence shown here is derived from an EMBL/GenBank/DDBJ whole genome shotgun (WGS) entry which is preliminary data.</text>
</comment>
<protein>
    <submittedName>
        <fullName evidence="1">Uncharacterized protein</fullName>
    </submittedName>
</protein>
<proteinExistence type="predicted"/>
<gene>
    <name evidence="1" type="ORF">C1645_830977</name>
</gene>
<sequence>MDKPIIEVLASFSSFAILTADLDFEPGYNDHVYFQYLSNNKNDIFLLEAYYPEEIYSKYIVQVLGKDFTVIDHPSEVYGLPDIHECIDRNLPLHLILNIDVRQNSNPMNPELPFLDESKIFRKDLLSRILIACADILYFDLKHFAILDAFALANLRGFVKKVTDRIGKPYSEFIDLGLYKLHFNLQLLRSAKEDRVKRSAVSSVKQGYRKLEDYLVQPKSDYSKIWPQTFSSEKLEKDKFQLIEDETTLSKGASLVTAKYEWLEIGHINHWTNLTLHRPKFF</sequence>
<name>A0A397SMW1_9GLOM</name>
<keyword evidence="2" id="KW-1185">Reference proteome</keyword>
<dbReference type="STRING" id="658196.A0A397SMW1"/>
<evidence type="ECO:0000313" key="2">
    <source>
        <dbReference type="Proteomes" id="UP000265703"/>
    </source>
</evidence>
<dbReference type="OrthoDB" id="2402168at2759"/>
<dbReference type="Proteomes" id="UP000265703">
    <property type="component" value="Unassembled WGS sequence"/>
</dbReference>
<dbReference type="EMBL" id="QKYT01000434">
    <property type="protein sequence ID" value="RIA85297.1"/>
    <property type="molecule type" value="Genomic_DNA"/>
</dbReference>
<evidence type="ECO:0000313" key="1">
    <source>
        <dbReference type="EMBL" id="RIA85297.1"/>
    </source>
</evidence>
<reference evidence="1 2" key="1">
    <citation type="submission" date="2018-06" db="EMBL/GenBank/DDBJ databases">
        <title>Comparative genomics reveals the genomic features of Rhizophagus irregularis, R. cerebriforme, R. diaphanum and Gigaspora rosea, and their symbiotic lifestyle signature.</title>
        <authorList>
            <person name="Morin E."/>
            <person name="San Clemente H."/>
            <person name="Chen E.C.H."/>
            <person name="De La Providencia I."/>
            <person name="Hainaut M."/>
            <person name="Kuo A."/>
            <person name="Kohler A."/>
            <person name="Murat C."/>
            <person name="Tang N."/>
            <person name="Roy S."/>
            <person name="Loubradou J."/>
            <person name="Henrissat B."/>
            <person name="Grigoriev I.V."/>
            <person name="Corradi N."/>
            <person name="Roux C."/>
            <person name="Martin F.M."/>
        </authorList>
    </citation>
    <scope>NUCLEOTIDE SEQUENCE [LARGE SCALE GENOMIC DNA]</scope>
    <source>
        <strain evidence="1 2">DAOM 227022</strain>
    </source>
</reference>
<accession>A0A397SMW1</accession>
<dbReference type="AlphaFoldDB" id="A0A397SMW1"/>
<organism evidence="1 2">
    <name type="scientific">Glomus cerebriforme</name>
    <dbReference type="NCBI Taxonomy" id="658196"/>
    <lineage>
        <taxon>Eukaryota</taxon>
        <taxon>Fungi</taxon>
        <taxon>Fungi incertae sedis</taxon>
        <taxon>Mucoromycota</taxon>
        <taxon>Glomeromycotina</taxon>
        <taxon>Glomeromycetes</taxon>
        <taxon>Glomerales</taxon>
        <taxon>Glomeraceae</taxon>
        <taxon>Glomus</taxon>
    </lineage>
</organism>